<dbReference type="PANTHER" id="PTHR42928:SF5">
    <property type="entry name" value="BLR1237 PROTEIN"/>
    <property type="match status" value="1"/>
</dbReference>
<proteinExistence type="inferred from homology"/>
<dbReference type="InterPro" id="IPR005064">
    <property type="entry name" value="BUG"/>
</dbReference>
<comment type="similarity">
    <text evidence="1">Belongs to the UPF0065 (bug) family.</text>
</comment>
<gene>
    <name evidence="3" type="ORF">HHL11_06170</name>
</gene>
<sequence length="323" mass="34422">MQMRRTWGALAVLAALLPFTATAQQQWPTKAIRIIVPLAAGSVTDVVMRAAAQEIQPRLGQPILIDNKPGASAIVGTEACARAAPDGYTLCSVYFGSMSLNPHTTAKLPYDPEKDFAPIAKLFQVTEGLFVPATLPVSTVAELRAYAAKNPAAVNFGTLGEGSLQEMMLAWVNHEWKTSIVGVAYKGGGPISTALAAGEIQLAQMGIGNFTGVLQAGKVKPLAVSAEKRTPSMPQVPTLKEAGLDGFSARVWWGLAAPAGTPSAVVQRVNAEFVRVFQDPKFIAFLEERYIESTPMSPQQFAAFMKTDREQAGALVKLAQPAR</sequence>
<feature type="chain" id="PRO_5032429192" evidence="2">
    <location>
        <begin position="24"/>
        <end position="323"/>
    </location>
</feature>
<dbReference type="EMBL" id="JABBFX010000001">
    <property type="protein sequence ID" value="NML43329.1"/>
    <property type="molecule type" value="Genomic_DNA"/>
</dbReference>
<dbReference type="AlphaFoldDB" id="A0A848H1C5"/>
<dbReference type="RefSeq" id="WP_169417543.1">
    <property type="nucleotide sequence ID" value="NZ_JABBFX010000001.1"/>
</dbReference>
<feature type="signal peptide" evidence="2">
    <location>
        <begin position="1"/>
        <end position="23"/>
    </location>
</feature>
<reference evidence="3 4" key="1">
    <citation type="submission" date="2020-04" db="EMBL/GenBank/DDBJ databases">
        <title>Ramlibacter sp. G-1-2-2 isolated from soil.</title>
        <authorList>
            <person name="Dahal R.H."/>
        </authorList>
    </citation>
    <scope>NUCLEOTIDE SEQUENCE [LARGE SCALE GENOMIC DNA]</scope>
    <source>
        <strain evidence="3 4">G-1-2-2</strain>
    </source>
</reference>
<keyword evidence="2" id="KW-0732">Signal</keyword>
<dbReference type="SUPFAM" id="SSF53850">
    <property type="entry name" value="Periplasmic binding protein-like II"/>
    <property type="match status" value="1"/>
</dbReference>
<dbReference type="CDD" id="cd07012">
    <property type="entry name" value="PBP2_Bug_TTT"/>
    <property type="match status" value="1"/>
</dbReference>
<dbReference type="InterPro" id="IPR042100">
    <property type="entry name" value="Bug_dom1"/>
</dbReference>
<keyword evidence="4" id="KW-1185">Reference proteome</keyword>
<dbReference type="Pfam" id="PF03401">
    <property type="entry name" value="TctC"/>
    <property type="match status" value="1"/>
</dbReference>
<dbReference type="Gene3D" id="3.40.190.150">
    <property type="entry name" value="Bordetella uptake gene, domain 1"/>
    <property type="match status" value="1"/>
</dbReference>
<evidence type="ECO:0000256" key="1">
    <source>
        <dbReference type="ARBA" id="ARBA00006987"/>
    </source>
</evidence>
<dbReference type="PANTHER" id="PTHR42928">
    <property type="entry name" value="TRICARBOXYLATE-BINDING PROTEIN"/>
    <property type="match status" value="1"/>
</dbReference>
<evidence type="ECO:0000313" key="4">
    <source>
        <dbReference type="Proteomes" id="UP000541185"/>
    </source>
</evidence>
<organism evidence="3 4">
    <name type="scientific">Ramlibacter agri</name>
    <dbReference type="NCBI Taxonomy" id="2728837"/>
    <lineage>
        <taxon>Bacteria</taxon>
        <taxon>Pseudomonadati</taxon>
        <taxon>Pseudomonadota</taxon>
        <taxon>Betaproteobacteria</taxon>
        <taxon>Burkholderiales</taxon>
        <taxon>Comamonadaceae</taxon>
        <taxon>Ramlibacter</taxon>
    </lineage>
</organism>
<comment type="caution">
    <text evidence="3">The sequence shown here is derived from an EMBL/GenBank/DDBJ whole genome shotgun (WGS) entry which is preliminary data.</text>
</comment>
<evidence type="ECO:0000313" key="3">
    <source>
        <dbReference type="EMBL" id="NML43329.1"/>
    </source>
</evidence>
<dbReference type="PIRSF" id="PIRSF017082">
    <property type="entry name" value="YflP"/>
    <property type="match status" value="1"/>
</dbReference>
<dbReference type="Proteomes" id="UP000541185">
    <property type="component" value="Unassembled WGS sequence"/>
</dbReference>
<accession>A0A848H1C5</accession>
<dbReference type="Gene3D" id="3.40.190.10">
    <property type="entry name" value="Periplasmic binding protein-like II"/>
    <property type="match status" value="1"/>
</dbReference>
<protein>
    <submittedName>
        <fullName evidence="3">Tripartite tricarboxylate transporter substrate binding protein</fullName>
    </submittedName>
</protein>
<name>A0A848H1C5_9BURK</name>
<evidence type="ECO:0000256" key="2">
    <source>
        <dbReference type="SAM" id="SignalP"/>
    </source>
</evidence>